<keyword evidence="1" id="KW-0472">Membrane</keyword>
<comment type="caution">
    <text evidence="2">The sequence shown here is derived from an EMBL/GenBank/DDBJ whole genome shotgun (WGS) entry which is preliminary data.</text>
</comment>
<dbReference type="RefSeq" id="WP_203536448.1">
    <property type="nucleotide sequence ID" value="NZ_JAESND010000001.1"/>
</dbReference>
<accession>A0ABS2BGQ0</accession>
<keyword evidence="3" id="KW-1185">Reference proteome</keyword>
<reference evidence="2 3" key="1">
    <citation type="submission" date="2021-01" db="EMBL/GenBank/DDBJ databases">
        <title>Draft Genome Sequence and Polyhydroxyalkanoate Biosynthetic Potential of Jeongeupia naejangsanensis Type Strain DSM 24253.</title>
        <authorList>
            <person name="Turrini P."/>
            <person name="Artuso I."/>
            <person name="Lugli G.A."/>
            <person name="Frangipani E."/>
            <person name="Ventura M."/>
            <person name="Visca P."/>
        </authorList>
    </citation>
    <scope>NUCLEOTIDE SEQUENCE [LARGE SCALE GENOMIC DNA]</scope>
    <source>
        <strain evidence="2 3">DSM 24253</strain>
    </source>
</reference>
<keyword evidence="1" id="KW-1133">Transmembrane helix</keyword>
<dbReference type="EMBL" id="JAESND010000001">
    <property type="protein sequence ID" value="MBM3114783.1"/>
    <property type="molecule type" value="Genomic_DNA"/>
</dbReference>
<proteinExistence type="predicted"/>
<evidence type="ECO:0000313" key="2">
    <source>
        <dbReference type="EMBL" id="MBM3114783.1"/>
    </source>
</evidence>
<feature type="transmembrane region" description="Helical" evidence="1">
    <location>
        <begin position="66"/>
        <end position="82"/>
    </location>
</feature>
<feature type="transmembrane region" description="Helical" evidence="1">
    <location>
        <begin position="102"/>
        <end position="126"/>
    </location>
</feature>
<evidence type="ECO:0000313" key="3">
    <source>
        <dbReference type="Proteomes" id="UP000809431"/>
    </source>
</evidence>
<dbReference type="Proteomes" id="UP000809431">
    <property type="component" value="Unassembled WGS sequence"/>
</dbReference>
<sequence length="185" mass="20572">MMSNTTGETYGFLSQMFQLYLMVIDRLLQTPELSAELRYTLILVYSCVFVIMLSLLFLFAKFLLSLIAKGISALFLYLTASLDNPRSLPYVSTLAFVQSIPWYFSLLVLILGFCGLAALITGNPVWSESFKYIMGATVGSLIGVVQKKEQVEIESRLYGLLERETKQSLGVESGRIPKPADDIGA</sequence>
<evidence type="ECO:0000256" key="1">
    <source>
        <dbReference type="SAM" id="Phobius"/>
    </source>
</evidence>
<feature type="transmembrane region" description="Helical" evidence="1">
    <location>
        <begin position="37"/>
        <end position="59"/>
    </location>
</feature>
<protein>
    <submittedName>
        <fullName evidence="2">Uncharacterized protein</fullName>
    </submittedName>
</protein>
<organism evidence="2 3">
    <name type="scientific">Jeongeupia naejangsanensis</name>
    <dbReference type="NCBI Taxonomy" id="613195"/>
    <lineage>
        <taxon>Bacteria</taxon>
        <taxon>Pseudomonadati</taxon>
        <taxon>Pseudomonadota</taxon>
        <taxon>Betaproteobacteria</taxon>
        <taxon>Neisseriales</taxon>
        <taxon>Chitinibacteraceae</taxon>
        <taxon>Jeongeupia</taxon>
    </lineage>
</organism>
<keyword evidence="1" id="KW-0812">Transmembrane</keyword>
<gene>
    <name evidence="2" type="ORF">JMJ54_02975</name>
</gene>
<name>A0ABS2BGQ0_9NEIS</name>